<comment type="caution">
    <text evidence="1">The sequence shown here is derived from an EMBL/GenBank/DDBJ whole genome shotgun (WGS) entry which is preliminary data.</text>
</comment>
<evidence type="ECO:0000313" key="1">
    <source>
        <dbReference type="EMBL" id="RDB37333.1"/>
    </source>
</evidence>
<protein>
    <submittedName>
        <fullName evidence="1">Uncharacterized protein</fullName>
    </submittedName>
</protein>
<sequence>MNLIQNLSSITPEFVQSYLSRSGWIEEKYNLNENFKYKFQNTDLIVFVPKNTYSKDYQQSLFNVINTLSQLEERDMNSIIKNITSPSVDTLKFRFIGAGTAAGSLPLEYTLIAIENIRDILVYSACAEISAKPMFNRALKDAKRIIEKSRFGQTEIGSFVISVDMPLDLQPIHIFHHQLSIKQETENVDPIQRRVITRIIKSAQKARSIAINGDSIDLDNEFKTSLNANLADALANFKKDGINLSVEISAIWDQSLPSKNLPNTSVIIEERTFDTLRSIGNVLRGSISSRKVFIIGNICCLSRDNIADETDEEIENTVIIKTNEDDLPKKITVALNKADYIKACNWHRDKKQVKINGTLEKSGRTWLLTGYSDFVQI</sequence>
<proteinExistence type="predicted"/>
<gene>
    <name evidence="1" type="ORF">DCC88_00635</name>
</gene>
<dbReference type="EMBL" id="QOVW01000002">
    <property type="protein sequence ID" value="RDB37333.1"/>
    <property type="molecule type" value="Genomic_DNA"/>
</dbReference>
<dbReference type="RefSeq" id="WP_338636337.1">
    <property type="nucleotide sequence ID" value="NZ_CP146516.1"/>
</dbReference>
<organism evidence="1 2">
    <name type="scientific">Spirobacillus cienkowskii</name>
    <dbReference type="NCBI Taxonomy" id="495820"/>
    <lineage>
        <taxon>Bacteria</taxon>
        <taxon>Pseudomonadati</taxon>
        <taxon>Bdellovibrionota</taxon>
        <taxon>Oligoflexia</taxon>
        <taxon>Silvanigrellales</taxon>
        <taxon>Spirobacillus</taxon>
    </lineage>
</organism>
<reference evidence="1" key="1">
    <citation type="submission" date="2018-04" db="EMBL/GenBank/DDBJ databases">
        <title>Draft genome sequence of the Candidatus Spirobacillus cienkowskii, a pathogen of freshwater Daphnia species, reconstructed from hemolymph metagenomic reads.</title>
        <authorList>
            <person name="Bresciani L."/>
            <person name="Lemos L.N."/>
            <person name="Wale N."/>
            <person name="Lin J.Y."/>
            <person name="Fernandes G.R."/>
            <person name="Duffy M.A."/>
            <person name="Rodrigues J.M."/>
        </authorList>
    </citation>
    <scope>NUCLEOTIDE SEQUENCE [LARGE SCALE GENOMIC DNA]</scope>
    <source>
        <strain evidence="1">Binning01</strain>
    </source>
</reference>
<dbReference type="AlphaFoldDB" id="A0A369L011"/>
<evidence type="ECO:0000313" key="2">
    <source>
        <dbReference type="Proteomes" id="UP000253934"/>
    </source>
</evidence>
<name>A0A369L011_9BACT</name>
<dbReference type="Proteomes" id="UP000253934">
    <property type="component" value="Unassembled WGS sequence"/>
</dbReference>
<accession>A0A369L011</accession>
<keyword evidence="2" id="KW-1185">Reference proteome</keyword>